<dbReference type="Pfam" id="PF01556">
    <property type="entry name" value="DnaJ_C"/>
    <property type="match status" value="1"/>
</dbReference>
<evidence type="ECO:0000313" key="4">
    <source>
        <dbReference type="Proteomes" id="UP000265618"/>
    </source>
</evidence>
<dbReference type="GO" id="GO:0051082">
    <property type="term" value="F:unfolded protein binding"/>
    <property type="evidence" value="ECO:0007669"/>
    <property type="project" value="InterPro"/>
</dbReference>
<evidence type="ECO:0000256" key="1">
    <source>
        <dbReference type="ARBA" id="ARBA00023186"/>
    </source>
</evidence>
<dbReference type="SMART" id="SM00271">
    <property type="entry name" value="DnaJ"/>
    <property type="match status" value="1"/>
</dbReference>
<dbReference type="SUPFAM" id="SSF46565">
    <property type="entry name" value="Chaperone J-domain"/>
    <property type="match status" value="1"/>
</dbReference>
<dbReference type="PRINTS" id="PR00625">
    <property type="entry name" value="JDOMAIN"/>
</dbReference>
<comment type="caution">
    <text evidence="3">The sequence shown here is derived from an EMBL/GenBank/DDBJ whole genome shotgun (WGS) entry which is preliminary data.</text>
</comment>
<reference evidence="3 4" key="1">
    <citation type="journal article" date="2018" name="PLoS ONE">
        <title>The draft genome of Kipferlia bialata reveals reductive genome evolution in fornicate parasites.</title>
        <authorList>
            <person name="Tanifuji G."/>
            <person name="Takabayashi S."/>
            <person name="Kume K."/>
            <person name="Takagi M."/>
            <person name="Nakayama T."/>
            <person name="Kamikawa R."/>
            <person name="Inagaki Y."/>
            <person name="Hashimoto T."/>
        </authorList>
    </citation>
    <scope>NUCLEOTIDE SEQUENCE [LARGE SCALE GENOMIC DNA]</scope>
    <source>
        <strain evidence="3">NY0173</strain>
    </source>
</reference>
<dbReference type="AlphaFoldDB" id="A0A391NXP7"/>
<protein>
    <recommendedName>
        <fullName evidence="2">J domain-containing protein</fullName>
    </recommendedName>
</protein>
<dbReference type="Gene3D" id="2.60.260.20">
    <property type="entry name" value="Urease metallochaperone UreE, N-terminal domain"/>
    <property type="match status" value="2"/>
</dbReference>
<feature type="domain" description="J" evidence="2">
    <location>
        <begin position="3"/>
        <end position="69"/>
    </location>
</feature>
<evidence type="ECO:0000313" key="3">
    <source>
        <dbReference type="EMBL" id="GCA63243.1"/>
    </source>
</evidence>
<dbReference type="OrthoDB" id="550424at2759"/>
<dbReference type="InterPro" id="IPR018253">
    <property type="entry name" value="DnaJ_domain_CS"/>
</dbReference>
<dbReference type="InterPro" id="IPR002939">
    <property type="entry name" value="DnaJ_C"/>
</dbReference>
<dbReference type="GO" id="GO:0005829">
    <property type="term" value="C:cytosol"/>
    <property type="evidence" value="ECO:0007669"/>
    <property type="project" value="TreeGrafter"/>
</dbReference>
<dbReference type="InterPro" id="IPR001623">
    <property type="entry name" value="DnaJ_domain"/>
</dbReference>
<dbReference type="Gene3D" id="1.10.287.110">
    <property type="entry name" value="DnaJ domain"/>
    <property type="match status" value="1"/>
</dbReference>
<keyword evidence="4" id="KW-1185">Reference proteome</keyword>
<dbReference type="Pfam" id="PF00226">
    <property type="entry name" value="DnaJ"/>
    <property type="match status" value="1"/>
</dbReference>
<accession>A0A391NXP7</accession>
<dbReference type="FunFam" id="2.60.260.20:FF:000015">
    <property type="entry name" value="Heat shock protein 40"/>
    <property type="match status" value="1"/>
</dbReference>
<dbReference type="InterPro" id="IPR051339">
    <property type="entry name" value="DnaJ_subfamily_B"/>
</dbReference>
<dbReference type="Proteomes" id="UP000265618">
    <property type="component" value="Unassembled WGS sequence"/>
</dbReference>
<gene>
    <name evidence="3" type="ORF">KIPB_008735</name>
</gene>
<dbReference type="CDD" id="cd10747">
    <property type="entry name" value="DnaJ_C"/>
    <property type="match status" value="1"/>
</dbReference>
<organism evidence="3 4">
    <name type="scientific">Kipferlia bialata</name>
    <dbReference type="NCBI Taxonomy" id="797122"/>
    <lineage>
        <taxon>Eukaryota</taxon>
        <taxon>Metamonada</taxon>
        <taxon>Carpediemonas-like organisms</taxon>
        <taxon>Kipferlia</taxon>
    </lineage>
</organism>
<dbReference type="InterPro" id="IPR036869">
    <property type="entry name" value="J_dom_sf"/>
</dbReference>
<evidence type="ECO:0000259" key="2">
    <source>
        <dbReference type="PROSITE" id="PS50076"/>
    </source>
</evidence>
<dbReference type="InterPro" id="IPR008971">
    <property type="entry name" value="HSP40/DnaJ_pept-bd"/>
</dbReference>
<dbReference type="GO" id="GO:0006457">
    <property type="term" value="P:protein folding"/>
    <property type="evidence" value="ECO:0007669"/>
    <property type="project" value="InterPro"/>
</dbReference>
<dbReference type="PANTHER" id="PTHR24078:SF553">
    <property type="entry name" value="DNAJ HOMOLOG SUBFAMILY B MEMBER 5"/>
    <property type="match status" value="1"/>
</dbReference>
<dbReference type="PANTHER" id="PTHR24078">
    <property type="entry name" value="DNAJ HOMOLOG SUBFAMILY C MEMBER"/>
    <property type="match status" value="1"/>
</dbReference>
<dbReference type="PROSITE" id="PS50076">
    <property type="entry name" value="DNAJ_2"/>
    <property type="match status" value="1"/>
</dbReference>
<dbReference type="FunFam" id="1.10.287.110:FF:000106">
    <property type="entry name" value="Putative heat shock protein-like protein"/>
    <property type="match status" value="1"/>
</dbReference>
<proteinExistence type="predicted"/>
<dbReference type="EMBL" id="BDIP01002778">
    <property type="protein sequence ID" value="GCA63243.1"/>
    <property type="molecule type" value="Genomic_DNA"/>
</dbReference>
<sequence>MADFYQRLHVGRGADSKELKKAYRKLALKWHPDKNPSGKEEAEKKFKEITEAYEVLSDPEKRAVYDQYGEEGLKGGIGGGAGGVRINFGGSGGAYSPSNPFSVFEQFFGNQNPFESSFFGGQAGMGGFGGQHQRRRPEAPRRRKAEAVIKPLASTLEQLYKGGNRRLKITRKRQVGGRLQDEEEIVTITVKPGWKEGTKITFHDLGDELPGVVPADIVFVVKETKHPRYVRRDNDLVTKLRISLKNALCGFSAELPCLSGRTHQLHIDSVVEPGYVHVIKGEGMPISKRPGSFGDLLVEFDIQFPSHIEPSTRQALRDLL</sequence>
<name>A0A391NXP7_9EUKA</name>
<keyword evidence="1" id="KW-0143">Chaperone</keyword>
<dbReference type="GO" id="GO:0051087">
    <property type="term" value="F:protein-folding chaperone binding"/>
    <property type="evidence" value="ECO:0007669"/>
    <property type="project" value="TreeGrafter"/>
</dbReference>
<dbReference type="SUPFAM" id="SSF49493">
    <property type="entry name" value="HSP40/DnaJ peptide-binding domain"/>
    <property type="match status" value="2"/>
</dbReference>
<dbReference type="FunFam" id="2.60.260.20:FF:000006">
    <property type="entry name" value="DnaJ subfamily B member 13"/>
    <property type="match status" value="1"/>
</dbReference>
<dbReference type="CDD" id="cd06257">
    <property type="entry name" value="DnaJ"/>
    <property type="match status" value="1"/>
</dbReference>
<dbReference type="PROSITE" id="PS00636">
    <property type="entry name" value="DNAJ_1"/>
    <property type="match status" value="1"/>
</dbReference>